<reference evidence="1 2" key="1">
    <citation type="submission" date="2015-08" db="EMBL/GenBank/DDBJ databases">
        <title>Next Generation Sequencing and Analysis of the Genome of Puccinia sorghi L Schw, the Causal Agent of Maize Common Rust.</title>
        <authorList>
            <person name="Rochi L."/>
            <person name="Burguener G."/>
            <person name="Darino M."/>
            <person name="Turjanski A."/>
            <person name="Kreff E."/>
            <person name="Dieguez M.J."/>
            <person name="Sacco F."/>
        </authorList>
    </citation>
    <scope>NUCLEOTIDE SEQUENCE [LARGE SCALE GENOMIC DNA]</scope>
    <source>
        <strain evidence="1 2">RO10H11247</strain>
    </source>
</reference>
<dbReference type="EMBL" id="LAVV01007713">
    <property type="protein sequence ID" value="KNZ55017.1"/>
    <property type="molecule type" value="Genomic_DNA"/>
</dbReference>
<dbReference type="AlphaFoldDB" id="A0A0L6V3C3"/>
<dbReference type="PANTHER" id="PTHR31912">
    <property type="entry name" value="IP13529P"/>
    <property type="match status" value="1"/>
</dbReference>
<dbReference type="Proteomes" id="UP000037035">
    <property type="component" value="Unassembled WGS sequence"/>
</dbReference>
<protein>
    <submittedName>
        <fullName evidence="1">Uncharacterized protein</fullName>
    </submittedName>
</protein>
<organism evidence="1 2">
    <name type="scientific">Puccinia sorghi</name>
    <dbReference type="NCBI Taxonomy" id="27349"/>
    <lineage>
        <taxon>Eukaryota</taxon>
        <taxon>Fungi</taxon>
        <taxon>Dikarya</taxon>
        <taxon>Basidiomycota</taxon>
        <taxon>Pucciniomycotina</taxon>
        <taxon>Pucciniomycetes</taxon>
        <taxon>Pucciniales</taxon>
        <taxon>Pucciniaceae</taxon>
        <taxon>Puccinia</taxon>
    </lineage>
</organism>
<proteinExistence type="predicted"/>
<comment type="caution">
    <text evidence="1">The sequence shown here is derived from an EMBL/GenBank/DDBJ whole genome shotgun (WGS) entry which is preliminary data.</text>
</comment>
<name>A0A0L6V3C3_9BASI</name>
<dbReference type="PANTHER" id="PTHR31912:SF34">
    <property type="entry name" value="NOTOCHORD-RELATED PROTEIN"/>
    <property type="match status" value="1"/>
</dbReference>
<gene>
    <name evidence="1" type="ORF">VP01_2790g2</name>
</gene>
<evidence type="ECO:0000313" key="2">
    <source>
        <dbReference type="Proteomes" id="UP000037035"/>
    </source>
</evidence>
<accession>A0A0L6V3C3</accession>
<dbReference type="VEuPathDB" id="FungiDB:VP01_2790g2"/>
<keyword evidence="2" id="KW-1185">Reference proteome</keyword>
<evidence type="ECO:0000313" key="1">
    <source>
        <dbReference type="EMBL" id="KNZ55017.1"/>
    </source>
</evidence>
<sequence>MMRKVLSNGFDVDLRKREFKFQQRGLKSFDRWKDTPVKIFHVFLLGTVKYLVNDLISSTRDQKIQLQAYCLIGKYFKLIIQEAPFVFFPLINQEERRLWFSLF</sequence>
<dbReference type="OrthoDB" id="2246127at2759"/>